<dbReference type="InterPro" id="IPR029026">
    <property type="entry name" value="tRNA_m1G_MTases_N"/>
</dbReference>
<reference evidence="6" key="1">
    <citation type="submission" date="2016-10" db="EMBL/GenBank/DDBJ databases">
        <authorList>
            <person name="Varghese N."/>
            <person name="Submissions S."/>
        </authorList>
    </citation>
    <scope>NUCLEOTIDE SEQUENCE [LARGE SCALE GENOMIC DNA]</scope>
    <source>
        <strain evidence="6">DSM 45460</strain>
    </source>
</reference>
<dbReference type="InterPro" id="IPR001537">
    <property type="entry name" value="SpoU_MeTrfase"/>
</dbReference>
<evidence type="ECO:0000313" key="5">
    <source>
        <dbReference type="EMBL" id="SDJ87461.1"/>
    </source>
</evidence>
<proteinExistence type="predicted"/>
<organism evidence="5 6">
    <name type="scientific">Actinopolyspora mzabensis</name>
    <dbReference type="NCBI Taxonomy" id="995066"/>
    <lineage>
        <taxon>Bacteria</taxon>
        <taxon>Bacillati</taxon>
        <taxon>Actinomycetota</taxon>
        <taxon>Actinomycetes</taxon>
        <taxon>Actinopolysporales</taxon>
        <taxon>Actinopolysporaceae</taxon>
        <taxon>Actinopolyspora</taxon>
    </lineage>
</organism>
<name>A0A1G8XAF5_ACTMZ</name>
<dbReference type="GO" id="GO:0032259">
    <property type="term" value="P:methylation"/>
    <property type="evidence" value="ECO:0007669"/>
    <property type="project" value="UniProtKB-KW"/>
</dbReference>
<dbReference type="AlphaFoldDB" id="A0A1G8XAF5"/>
<dbReference type="Gene3D" id="3.40.1280.10">
    <property type="match status" value="1"/>
</dbReference>
<accession>A0A1G8XAF5</accession>
<evidence type="ECO:0000259" key="4">
    <source>
        <dbReference type="Pfam" id="PF00588"/>
    </source>
</evidence>
<evidence type="ECO:0000313" key="6">
    <source>
        <dbReference type="Proteomes" id="UP000199213"/>
    </source>
</evidence>
<keyword evidence="6" id="KW-1185">Reference proteome</keyword>
<evidence type="ECO:0000256" key="3">
    <source>
        <dbReference type="SAM" id="MobiDB-lite"/>
    </source>
</evidence>
<dbReference type="Pfam" id="PF00588">
    <property type="entry name" value="SpoU_methylase"/>
    <property type="match status" value="1"/>
</dbReference>
<dbReference type="SUPFAM" id="SSF75217">
    <property type="entry name" value="alpha/beta knot"/>
    <property type="match status" value="1"/>
</dbReference>
<dbReference type="EMBL" id="FNFM01000002">
    <property type="protein sequence ID" value="SDJ87461.1"/>
    <property type="molecule type" value="Genomic_DNA"/>
</dbReference>
<dbReference type="CDD" id="cd18096">
    <property type="entry name" value="SpoU-like"/>
    <property type="match status" value="1"/>
</dbReference>
<dbReference type="GO" id="GO:0003723">
    <property type="term" value="F:RNA binding"/>
    <property type="evidence" value="ECO:0007669"/>
    <property type="project" value="InterPro"/>
</dbReference>
<evidence type="ECO:0000256" key="1">
    <source>
        <dbReference type="ARBA" id="ARBA00022603"/>
    </source>
</evidence>
<dbReference type="GO" id="GO:0008173">
    <property type="term" value="F:RNA methyltransferase activity"/>
    <property type="evidence" value="ECO:0007669"/>
    <property type="project" value="InterPro"/>
</dbReference>
<dbReference type="GO" id="GO:0006396">
    <property type="term" value="P:RNA processing"/>
    <property type="evidence" value="ECO:0007669"/>
    <property type="project" value="InterPro"/>
</dbReference>
<dbReference type="InterPro" id="IPR029028">
    <property type="entry name" value="Alpha/beta_knot_MTases"/>
</dbReference>
<dbReference type="Proteomes" id="UP000199213">
    <property type="component" value="Unassembled WGS sequence"/>
</dbReference>
<dbReference type="PANTHER" id="PTHR43191">
    <property type="entry name" value="RRNA METHYLTRANSFERASE 3"/>
    <property type="match status" value="1"/>
</dbReference>
<feature type="region of interest" description="Disordered" evidence="3">
    <location>
        <begin position="1"/>
        <end position="76"/>
    </location>
</feature>
<dbReference type="OrthoDB" id="9786891at2"/>
<sequence length="267" mass="29374">MSSNDGAGAHPNATEDERTGGVPGDAGRQQADPPSSGREPAEQGASGHDSSEQAPAEAGPTEWGAQVGVGPWEGEWPADEHYDPELLEHGDRRNVVDRYRYWSRRAIVADLDRRRHGFHVAIENFQHDHNIGTVVRTANAFAAQEVHIVGRRRWNRRGAMVTDRYQHVRHHPGLDELRAYAEEHSLHVVAVDNTPGATPVERVELPADCVLLFGQEGPGLGDDSRRIADLVVSIAQFGSTRSINAGVASGIVMHTWIRQHARLENAW</sequence>
<gene>
    <name evidence="5" type="ORF">SAMN04487820_102473</name>
</gene>
<keyword evidence="1 5" id="KW-0489">Methyltransferase</keyword>
<dbReference type="RefSeq" id="WP_092626733.1">
    <property type="nucleotide sequence ID" value="NZ_FNFM01000002.1"/>
</dbReference>
<dbReference type="PANTHER" id="PTHR43191:SF2">
    <property type="entry name" value="RRNA METHYLTRANSFERASE 3, MITOCHONDRIAL"/>
    <property type="match status" value="1"/>
</dbReference>
<feature type="domain" description="tRNA/rRNA methyltransferase SpoU type" evidence="4">
    <location>
        <begin position="118"/>
        <end position="254"/>
    </location>
</feature>
<protein>
    <submittedName>
        <fullName evidence="5">tRNA G18 (Ribose-2'-O)-methylase SpoU</fullName>
    </submittedName>
</protein>
<keyword evidence="2" id="KW-0808">Transferase</keyword>
<dbReference type="InterPro" id="IPR051259">
    <property type="entry name" value="rRNA_Methyltransferase"/>
</dbReference>
<evidence type="ECO:0000256" key="2">
    <source>
        <dbReference type="ARBA" id="ARBA00022679"/>
    </source>
</evidence>